<keyword evidence="6" id="KW-1185">Reference proteome</keyword>
<feature type="binding site" evidence="4">
    <location>
        <position position="92"/>
    </location>
    <ligand>
        <name>[2Fe-2S] cluster</name>
        <dbReference type="ChEBI" id="CHEBI:190135"/>
    </ligand>
</feature>
<dbReference type="GO" id="GO:0005829">
    <property type="term" value="C:cytosol"/>
    <property type="evidence" value="ECO:0007669"/>
    <property type="project" value="TreeGrafter"/>
</dbReference>
<keyword evidence="3 4" id="KW-0238">DNA-binding</keyword>
<feature type="binding site" evidence="4">
    <location>
        <position position="98"/>
    </location>
    <ligand>
        <name>[2Fe-2S] cluster</name>
        <dbReference type="ChEBI" id="CHEBI:190135"/>
    </ligand>
</feature>
<evidence type="ECO:0000256" key="4">
    <source>
        <dbReference type="HAMAP-Rule" id="MF_01176"/>
    </source>
</evidence>
<dbReference type="PROSITE" id="PS51197">
    <property type="entry name" value="HTH_RRF2_2"/>
    <property type="match status" value="1"/>
</dbReference>
<reference evidence="5" key="1">
    <citation type="submission" date="2020-08" db="EMBL/GenBank/DDBJ databases">
        <title>Genome Sequencing and Pan-Genome Analysis of Migratory bird Vibrio Strains, Inner Mongolia.</title>
        <authorList>
            <person name="Zheng L."/>
        </authorList>
    </citation>
    <scope>NUCLEOTIDE SEQUENCE</scope>
    <source>
        <strain evidence="5">M13F</strain>
    </source>
</reference>
<evidence type="ECO:0000313" key="6">
    <source>
        <dbReference type="Proteomes" id="UP000615796"/>
    </source>
</evidence>
<dbReference type="InterPro" id="IPR010242">
    <property type="entry name" value="TF_HTH_IscR"/>
</dbReference>
<keyword evidence="4" id="KW-0805">Transcription regulation</keyword>
<dbReference type="GO" id="GO:0005506">
    <property type="term" value="F:iron ion binding"/>
    <property type="evidence" value="ECO:0007669"/>
    <property type="project" value="UniProtKB-UniRule"/>
</dbReference>
<dbReference type="NCBIfam" id="TIGR00738">
    <property type="entry name" value="rrf2_super"/>
    <property type="match status" value="1"/>
</dbReference>
<dbReference type="NCBIfam" id="TIGR02010">
    <property type="entry name" value="IscR"/>
    <property type="match status" value="1"/>
</dbReference>
<dbReference type="Proteomes" id="UP000615796">
    <property type="component" value="Unassembled WGS sequence"/>
</dbReference>
<dbReference type="PANTHER" id="PTHR33221:SF5">
    <property type="entry name" value="HTH-TYPE TRANSCRIPTIONAL REGULATOR ISCR"/>
    <property type="match status" value="1"/>
</dbReference>
<dbReference type="PANTHER" id="PTHR33221">
    <property type="entry name" value="WINGED HELIX-TURN-HELIX TRANSCRIPTIONAL REGULATOR, RRF2 FAMILY"/>
    <property type="match status" value="1"/>
</dbReference>
<dbReference type="InterPro" id="IPR000944">
    <property type="entry name" value="Tscrpt_reg_Rrf2"/>
</dbReference>
<keyword evidence="4" id="KW-0804">Transcription</keyword>
<keyword evidence="4" id="KW-0010">Activator</keyword>
<name>A0A9X0R6C0_VIBME</name>
<dbReference type="EMBL" id="JACRUP010000001">
    <property type="protein sequence ID" value="MBC5849631.1"/>
    <property type="molecule type" value="Genomic_DNA"/>
</dbReference>
<keyword evidence="1 4" id="KW-0678">Repressor</keyword>
<keyword evidence="2 4" id="KW-0479">Metal-binding</keyword>
<dbReference type="PROSITE" id="PS01332">
    <property type="entry name" value="HTH_RRF2_1"/>
    <property type="match status" value="1"/>
</dbReference>
<protein>
    <recommendedName>
        <fullName evidence="4">HTH-type transcriptional regulator IscR</fullName>
    </recommendedName>
</protein>
<dbReference type="Pfam" id="PF02082">
    <property type="entry name" value="Rrf2"/>
    <property type="match status" value="1"/>
</dbReference>
<accession>A0A9X0R6C0</accession>
<dbReference type="HAMAP" id="MF_01176">
    <property type="entry name" value="HTH_type_IscR"/>
    <property type="match status" value="1"/>
</dbReference>
<keyword evidence="4" id="KW-0411">Iron-sulfur</keyword>
<dbReference type="Gene3D" id="1.10.10.10">
    <property type="entry name" value="Winged helix-like DNA-binding domain superfamily/Winged helix DNA-binding domain"/>
    <property type="match status" value="1"/>
</dbReference>
<dbReference type="OrthoDB" id="9808360at2"/>
<dbReference type="AlphaFoldDB" id="A0A9X0R6C0"/>
<keyword evidence="4" id="KW-0001">2Fe-2S</keyword>
<sequence length="173" mass="18293">MRLTSKGRYAVTAMLDVALNSQQNPVPLADISERQGISLSYLEQLFSKLRKAGLVASVRGPGGGYRLGAEASTISIGTVIAAVDESVDATKCHGKGDCQGGTRCLTHTLWCDLSSRISDFLNNITLGELMVDNEVLQISDRQGMHLAANQGNGNKHSQSVTIGAASFGLNARS</sequence>
<proteinExistence type="inferred from homology"/>
<evidence type="ECO:0000313" key="5">
    <source>
        <dbReference type="EMBL" id="MBC5849631.1"/>
    </source>
</evidence>
<evidence type="ECO:0000256" key="1">
    <source>
        <dbReference type="ARBA" id="ARBA00022491"/>
    </source>
</evidence>
<dbReference type="GO" id="GO:0003690">
    <property type="term" value="F:double-stranded DNA binding"/>
    <property type="evidence" value="ECO:0007669"/>
    <property type="project" value="UniProtKB-UniRule"/>
</dbReference>
<gene>
    <name evidence="4 5" type="primary">iscR</name>
    <name evidence="5" type="ORF">H8Q88_01480</name>
</gene>
<comment type="caution">
    <text evidence="5">The sequence shown here is derived from an EMBL/GenBank/DDBJ whole genome shotgun (WGS) entry which is preliminary data.</text>
</comment>
<evidence type="ECO:0000256" key="2">
    <source>
        <dbReference type="ARBA" id="ARBA00022723"/>
    </source>
</evidence>
<dbReference type="FunFam" id="1.10.10.10:FF:000026">
    <property type="entry name" value="HTH-type transcriptional regulator IscR"/>
    <property type="match status" value="1"/>
</dbReference>
<evidence type="ECO:0000256" key="3">
    <source>
        <dbReference type="ARBA" id="ARBA00023125"/>
    </source>
</evidence>
<dbReference type="InterPro" id="IPR036390">
    <property type="entry name" value="WH_DNA-bd_sf"/>
</dbReference>
<dbReference type="GO" id="GO:0051537">
    <property type="term" value="F:2 iron, 2 sulfur cluster binding"/>
    <property type="evidence" value="ECO:0007669"/>
    <property type="project" value="UniProtKB-KW"/>
</dbReference>
<dbReference type="InterPro" id="IPR030489">
    <property type="entry name" value="TR_Rrf2-type_CS"/>
</dbReference>
<organism evidence="5 6">
    <name type="scientific">Vibrio metschnikovii</name>
    <dbReference type="NCBI Taxonomy" id="28172"/>
    <lineage>
        <taxon>Bacteria</taxon>
        <taxon>Pseudomonadati</taxon>
        <taxon>Pseudomonadota</taxon>
        <taxon>Gammaproteobacteria</taxon>
        <taxon>Vibrionales</taxon>
        <taxon>Vibrionaceae</taxon>
        <taxon>Vibrio</taxon>
    </lineage>
</organism>
<dbReference type="GeneID" id="79887151"/>
<dbReference type="RefSeq" id="WP_083797766.1">
    <property type="nucleotide sequence ID" value="NZ_CAWQCL010000012.1"/>
</dbReference>
<keyword evidence="4" id="KW-0408">Iron</keyword>
<dbReference type="SUPFAM" id="SSF46785">
    <property type="entry name" value="Winged helix' DNA-binding domain"/>
    <property type="match status" value="1"/>
</dbReference>
<feature type="binding site" evidence="4">
    <location>
        <position position="104"/>
    </location>
    <ligand>
        <name>[2Fe-2S] cluster</name>
        <dbReference type="ChEBI" id="CHEBI:190135"/>
    </ligand>
</feature>
<dbReference type="InterPro" id="IPR036388">
    <property type="entry name" value="WH-like_DNA-bd_sf"/>
</dbReference>
<dbReference type="GO" id="GO:0003700">
    <property type="term" value="F:DNA-binding transcription factor activity"/>
    <property type="evidence" value="ECO:0007669"/>
    <property type="project" value="UniProtKB-UniRule"/>
</dbReference>
<comment type="function">
    <text evidence="4">Regulates the transcription of several operons and genes involved in the biogenesis of Fe-S clusters and Fe-S-containing proteins.</text>
</comment>
<comment type="cofactor">
    <cofactor evidence="4">
        <name>[2Fe-2S] cluster</name>
        <dbReference type="ChEBI" id="CHEBI:190135"/>
    </cofactor>
    <text evidence="4">Binds 1 [2Fe-2S] cluster.</text>
</comment>